<keyword evidence="2 6" id="KW-0049">Antioxidant</keyword>
<dbReference type="Pfam" id="PF08534">
    <property type="entry name" value="Redoxin"/>
    <property type="match status" value="1"/>
</dbReference>
<comment type="subunit">
    <text evidence="6">Homodimer.</text>
</comment>
<dbReference type="OrthoDB" id="9781543at2"/>
<dbReference type="InterPro" id="IPR002065">
    <property type="entry name" value="TPX"/>
</dbReference>
<dbReference type="CDD" id="cd03014">
    <property type="entry name" value="PRX_Atyp2cys"/>
    <property type="match status" value="1"/>
</dbReference>
<dbReference type="NCBIfam" id="NF001808">
    <property type="entry name" value="PRK00522.1"/>
    <property type="match status" value="1"/>
</dbReference>
<evidence type="ECO:0000256" key="2">
    <source>
        <dbReference type="ARBA" id="ARBA00022862"/>
    </source>
</evidence>
<dbReference type="Proteomes" id="UP000193420">
    <property type="component" value="Unassembled WGS sequence"/>
</dbReference>
<organism evidence="8 9">
    <name type="scientific">Arenibacter troitsensis</name>
    <dbReference type="NCBI Taxonomy" id="188872"/>
    <lineage>
        <taxon>Bacteria</taxon>
        <taxon>Pseudomonadati</taxon>
        <taxon>Bacteroidota</taxon>
        <taxon>Flavobacteriia</taxon>
        <taxon>Flavobacteriales</taxon>
        <taxon>Flavobacteriaceae</taxon>
        <taxon>Arenibacter</taxon>
    </lineage>
</organism>
<dbReference type="HAMAP" id="MF_00269">
    <property type="entry name" value="Tpx"/>
    <property type="match status" value="1"/>
</dbReference>
<gene>
    <name evidence="6" type="primary">tpx</name>
    <name evidence="8" type="ORF">SAMN03080602_04350</name>
</gene>
<keyword evidence="9" id="KW-1185">Reference proteome</keyword>
<evidence type="ECO:0000259" key="7">
    <source>
        <dbReference type="PROSITE" id="PS51352"/>
    </source>
</evidence>
<keyword evidence="1 6" id="KW-0575">Peroxidase</keyword>
<accession>A0A1X7LIX0</accession>
<dbReference type="InterPro" id="IPR013740">
    <property type="entry name" value="Redoxin"/>
</dbReference>
<keyword evidence="3 6" id="KW-0560">Oxidoreductase</keyword>
<dbReference type="STRING" id="188872.SAMN03080602_04350"/>
<dbReference type="PANTHER" id="PTHR43110:SF1">
    <property type="entry name" value="THIOL PEROXIDASE"/>
    <property type="match status" value="1"/>
</dbReference>
<dbReference type="GO" id="GO:0008379">
    <property type="term" value="F:thioredoxin peroxidase activity"/>
    <property type="evidence" value="ECO:0007669"/>
    <property type="project" value="UniProtKB-UniRule"/>
</dbReference>
<dbReference type="RefSeq" id="WP_085500991.1">
    <property type="nucleotide sequence ID" value="NZ_FXAO01000016.1"/>
</dbReference>
<comment type="function">
    <text evidence="6">Thiol-specific peroxidase that catalyzes the reduction of hydrogen peroxide and organic hydroperoxides to water and alcohols, respectively. Plays a role in cell protection against oxidative stress by detoxifying peroxides.</text>
</comment>
<dbReference type="PROSITE" id="PS01265">
    <property type="entry name" value="TPX"/>
    <property type="match status" value="1"/>
</dbReference>
<sequence>MATVTLKGNPINTIGTLPETGSKSPGFSLTKGDLSNVHLDDYKGSKVVFNIFPSVDTGTCAQSVRQFNKEAAQLENTKVLCVSKDLPFAQARFCGAEGIENVEMLSDFRDGNFGKAFGLEFVDGPLKSLHSRAVVVLDEEGKVIYTEQVAETVDEPNYKAALEVLMDA</sequence>
<dbReference type="PROSITE" id="PS51352">
    <property type="entry name" value="THIOREDOXIN_2"/>
    <property type="match status" value="1"/>
</dbReference>
<reference evidence="9" key="1">
    <citation type="submission" date="2017-04" db="EMBL/GenBank/DDBJ databases">
        <authorList>
            <person name="Varghese N."/>
            <person name="Submissions S."/>
        </authorList>
    </citation>
    <scope>NUCLEOTIDE SEQUENCE [LARGE SCALE GENOMIC DNA]</scope>
    <source>
        <strain evidence="9">DSM 19835</strain>
    </source>
</reference>
<evidence type="ECO:0000313" key="8">
    <source>
        <dbReference type="EMBL" id="SMG53139.1"/>
    </source>
</evidence>
<feature type="domain" description="Thioredoxin" evidence="7">
    <location>
        <begin position="18"/>
        <end position="167"/>
    </location>
</feature>
<evidence type="ECO:0000256" key="3">
    <source>
        <dbReference type="ARBA" id="ARBA00023002"/>
    </source>
</evidence>
<dbReference type="EMBL" id="FXAO01000016">
    <property type="protein sequence ID" value="SMG53139.1"/>
    <property type="molecule type" value="Genomic_DNA"/>
</dbReference>
<dbReference type="InterPro" id="IPR050455">
    <property type="entry name" value="Tpx_Peroxidase_subfamily"/>
</dbReference>
<feature type="active site" description="Cysteine sulfenic acid (-SOH) intermediate" evidence="6">
    <location>
        <position position="60"/>
    </location>
</feature>
<dbReference type="Gene3D" id="3.40.30.10">
    <property type="entry name" value="Glutaredoxin"/>
    <property type="match status" value="1"/>
</dbReference>
<evidence type="ECO:0000256" key="5">
    <source>
        <dbReference type="ARBA" id="ARBA00023284"/>
    </source>
</evidence>
<protein>
    <recommendedName>
        <fullName evidence="6">Thiol peroxidase</fullName>
        <shortName evidence="6">Tpx</shortName>
        <ecNumber evidence="6">1.11.1.24</ecNumber>
    </recommendedName>
    <alternativeName>
        <fullName evidence="6">Peroxiredoxin tpx</fullName>
        <shortName evidence="6">Prx</shortName>
    </alternativeName>
    <alternativeName>
        <fullName evidence="6">Thioredoxin peroxidase</fullName>
    </alternativeName>
    <alternativeName>
        <fullName evidence="6">Thioredoxin-dependent peroxiredoxin</fullName>
    </alternativeName>
</protein>
<comment type="similarity">
    <text evidence="6">Belongs to the peroxiredoxin family. Tpx subfamily.</text>
</comment>
<dbReference type="EC" id="1.11.1.24" evidence="6"/>
<proteinExistence type="inferred from homology"/>
<evidence type="ECO:0000313" key="9">
    <source>
        <dbReference type="Proteomes" id="UP000193420"/>
    </source>
</evidence>
<dbReference type="InterPro" id="IPR018219">
    <property type="entry name" value="Tpx_CS"/>
</dbReference>
<comment type="miscellaneous">
    <text evidence="6">The active site is a conserved redox-active cysteine residue, the peroxidatic cysteine (C(P)), which makes the nucleophilic attack on the peroxide substrate. The peroxide oxidizes the C(P)-SH to cysteine sulfenic acid (C(P)-SOH), which then reacts with another cysteine residue, the resolving cysteine (C(R)), to form a disulfide bridge. The disulfide is subsequently reduced by an appropriate electron donor to complete the catalytic cycle. In this atypical 2-Cys peroxiredoxin, C(R) is present in the same subunit to form an intramolecular disulfide. The disulfide is subsequently reduced by thioredoxin.</text>
</comment>
<dbReference type="PANTHER" id="PTHR43110">
    <property type="entry name" value="THIOL PEROXIDASE"/>
    <property type="match status" value="1"/>
</dbReference>
<feature type="disulfide bond" description="Redox-active" evidence="6">
    <location>
        <begin position="60"/>
        <end position="94"/>
    </location>
</feature>
<dbReference type="SUPFAM" id="SSF52833">
    <property type="entry name" value="Thioredoxin-like"/>
    <property type="match status" value="1"/>
</dbReference>
<evidence type="ECO:0000256" key="4">
    <source>
        <dbReference type="ARBA" id="ARBA00023157"/>
    </source>
</evidence>
<dbReference type="InterPro" id="IPR036249">
    <property type="entry name" value="Thioredoxin-like_sf"/>
</dbReference>
<dbReference type="AlphaFoldDB" id="A0A1X7LIX0"/>
<comment type="catalytic activity">
    <reaction evidence="6">
        <text>a hydroperoxide + [thioredoxin]-dithiol = an alcohol + [thioredoxin]-disulfide + H2O</text>
        <dbReference type="Rhea" id="RHEA:62620"/>
        <dbReference type="Rhea" id="RHEA-COMP:10698"/>
        <dbReference type="Rhea" id="RHEA-COMP:10700"/>
        <dbReference type="ChEBI" id="CHEBI:15377"/>
        <dbReference type="ChEBI" id="CHEBI:29950"/>
        <dbReference type="ChEBI" id="CHEBI:30879"/>
        <dbReference type="ChEBI" id="CHEBI:35924"/>
        <dbReference type="ChEBI" id="CHEBI:50058"/>
        <dbReference type="EC" id="1.11.1.24"/>
    </reaction>
</comment>
<name>A0A1X7LIX0_9FLAO</name>
<dbReference type="InterPro" id="IPR013766">
    <property type="entry name" value="Thioredoxin_domain"/>
</dbReference>
<keyword evidence="4 6" id="KW-1015">Disulfide bond</keyword>
<keyword evidence="5 6" id="KW-0676">Redox-active center</keyword>
<evidence type="ECO:0000256" key="1">
    <source>
        <dbReference type="ARBA" id="ARBA00022559"/>
    </source>
</evidence>
<evidence type="ECO:0000256" key="6">
    <source>
        <dbReference type="HAMAP-Rule" id="MF_00269"/>
    </source>
</evidence>